<dbReference type="InterPro" id="IPR050313">
    <property type="entry name" value="Carb_Metab_HTH_regulators"/>
</dbReference>
<proteinExistence type="predicted"/>
<dbReference type="SMART" id="SM01134">
    <property type="entry name" value="DeoRC"/>
    <property type="match status" value="1"/>
</dbReference>
<feature type="region of interest" description="Disordered" evidence="5">
    <location>
        <begin position="145"/>
        <end position="229"/>
    </location>
</feature>
<dbReference type="EMBL" id="CP077062">
    <property type="protein sequence ID" value="QWZ08475.1"/>
    <property type="molecule type" value="Genomic_DNA"/>
</dbReference>
<organism evidence="9 10">
    <name type="scientific">Nocardioides panacis</name>
    <dbReference type="NCBI Taxonomy" id="2849501"/>
    <lineage>
        <taxon>Bacteria</taxon>
        <taxon>Bacillati</taxon>
        <taxon>Actinomycetota</taxon>
        <taxon>Actinomycetes</taxon>
        <taxon>Propionibacteriales</taxon>
        <taxon>Nocardioidaceae</taxon>
        <taxon>Nocardioides</taxon>
    </lineage>
</organism>
<dbReference type="KEGG" id="nps:KRR39_00945"/>
<dbReference type="Pfam" id="PF00455">
    <property type="entry name" value="DeoRC"/>
    <property type="match status" value="1"/>
</dbReference>
<evidence type="ECO:0000256" key="4">
    <source>
        <dbReference type="ARBA" id="ARBA00023136"/>
    </source>
</evidence>
<dbReference type="AlphaFoldDB" id="A0A975SZV8"/>
<evidence type="ECO:0000259" key="7">
    <source>
        <dbReference type="Pfam" id="PF00455"/>
    </source>
</evidence>
<evidence type="ECO:0000256" key="1">
    <source>
        <dbReference type="ARBA" id="ARBA00004141"/>
    </source>
</evidence>
<name>A0A975SZV8_9ACTN</name>
<feature type="transmembrane region" description="Helical" evidence="6">
    <location>
        <begin position="296"/>
        <end position="315"/>
    </location>
</feature>
<feature type="compositionally biased region" description="Basic residues" evidence="5">
    <location>
        <begin position="182"/>
        <end position="195"/>
    </location>
</feature>
<feature type="transmembrane region" description="Helical" evidence="6">
    <location>
        <begin position="373"/>
        <end position="393"/>
    </location>
</feature>
<dbReference type="PANTHER" id="PTHR30363:SF44">
    <property type="entry name" value="AGA OPERON TRANSCRIPTIONAL REPRESSOR-RELATED"/>
    <property type="match status" value="1"/>
</dbReference>
<keyword evidence="3 6" id="KW-1133">Transmembrane helix</keyword>
<feature type="transmembrane region" description="Helical" evidence="6">
    <location>
        <begin position="427"/>
        <end position="453"/>
    </location>
</feature>
<feature type="transmembrane region" description="Helical" evidence="6">
    <location>
        <begin position="473"/>
        <end position="499"/>
    </location>
</feature>
<feature type="transmembrane region" description="Helical" evidence="6">
    <location>
        <begin position="511"/>
        <end position="530"/>
    </location>
</feature>
<comment type="subcellular location">
    <subcellularLocation>
        <location evidence="1">Membrane</location>
        <topology evidence="1">Multi-pass membrane protein</topology>
    </subcellularLocation>
</comment>
<keyword evidence="4 6" id="KW-0472">Membrane</keyword>
<feature type="transmembrane region" description="Helical" evidence="6">
    <location>
        <begin position="350"/>
        <end position="367"/>
    </location>
</feature>
<dbReference type="GO" id="GO:0016020">
    <property type="term" value="C:membrane"/>
    <property type="evidence" value="ECO:0007669"/>
    <property type="project" value="UniProtKB-SubCell"/>
</dbReference>
<evidence type="ECO:0000256" key="5">
    <source>
        <dbReference type="SAM" id="MobiDB-lite"/>
    </source>
</evidence>
<dbReference type="PANTHER" id="PTHR30363">
    <property type="entry name" value="HTH-TYPE TRANSCRIPTIONAL REGULATOR SRLR-RELATED"/>
    <property type="match status" value="1"/>
</dbReference>
<evidence type="ECO:0000313" key="9">
    <source>
        <dbReference type="EMBL" id="QWZ08475.1"/>
    </source>
</evidence>
<dbReference type="InterPro" id="IPR049453">
    <property type="entry name" value="Memb_transporter_dom"/>
</dbReference>
<feature type="domain" description="DeoR-like transcriptional repressor C-terminal sensor" evidence="7">
    <location>
        <begin position="19"/>
        <end position="142"/>
    </location>
</feature>
<evidence type="ECO:0000313" key="10">
    <source>
        <dbReference type="Proteomes" id="UP000683575"/>
    </source>
</evidence>
<keyword evidence="10" id="KW-1185">Reference proteome</keyword>
<evidence type="ECO:0000256" key="2">
    <source>
        <dbReference type="ARBA" id="ARBA00022692"/>
    </source>
</evidence>
<dbReference type="InterPro" id="IPR014036">
    <property type="entry name" value="DeoR-like_C"/>
</dbReference>
<evidence type="ECO:0000256" key="3">
    <source>
        <dbReference type="ARBA" id="ARBA00022989"/>
    </source>
</evidence>
<reference evidence="9" key="1">
    <citation type="submission" date="2021-06" db="EMBL/GenBank/DDBJ databases">
        <title>Complete genome sequence of Nocardioides sp. G188.</title>
        <authorList>
            <person name="Im W.-T."/>
        </authorList>
    </citation>
    <scope>NUCLEOTIDE SEQUENCE</scope>
    <source>
        <strain evidence="9">G188</strain>
    </source>
</reference>
<feature type="compositionally biased region" description="Low complexity" evidence="5">
    <location>
        <begin position="564"/>
        <end position="578"/>
    </location>
</feature>
<feature type="region of interest" description="Disordered" evidence="5">
    <location>
        <begin position="564"/>
        <end position="584"/>
    </location>
</feature>
<sequence length="584" mass="60073">MATTAPPPERPYEETATAHAMEKAAIGRRAAELVQPGATVVLDVGTTTTAVARALVQRTDLEGVTVVTNGLTIATELEAPLARFTVMLTGGTLRRMQHSLVDPMGGLVLDRIHADLAIIGCNGIDPVAGITNVNLPEVSMEAADARLGPAPGGGHRRLQAGRHLGGADLPRRRRRPGDQRPLRARRGRRAAHRARPGAGAGRRSGPAVWSPAPHPGLNRLEDTGPVSDHPGLTAQLLHVGPHRGAHRVAARASFSVLVPLLVLWSTGHLELAIYATFGAFTSLYGRTHVRLSRARMQATLAVLLTASVTLGTLVGTSSHRSWLAVPVAALVAAAGSLLSDAQDWHPPGPLFLVFSFAACASVPATLADVPVAAAVAGASALFALGVGAAGAGWRHWRGGAAPAAGAPSRPSYDGVARRHVLRNAGGVLLAGALATSLGIGHPYWAMVSAAVPLAARDLVPQVVRGVHRVAGTLVGLGVAALLFALDPTGLVLIAVVVALQATAELLVGRNYAFALVAITPLALLMVHLAAPVPSSVLLRDRGVETVLGVGVGLVMGWLTRSPSPAGPLSGGRSAPAPGARRRRP</sequence>
<feature type="domain" description="Integral membrane bound transporter" evidence="8">
    <location>
        <begin position="429"/>
        <end position="555"/>
    </location>
</feature>
<feature type="transmembrane region" description="Helical" evidence="6">
    <location>
        <begin position="261"/>
        <end position="284"/>
    </location>
</feature>
<dbReference type="Pfam" id="PF13515">
    <property type="entry name" value="FUSC_2"/>
    <property type="match status" value="1"/>
</dbReference>
<keyword evidence="2 6" id="KW-0812">Transmembrane</keyword>
<protein>
    <submittedName>
        <fullName evidence="9">FUSC family protein</fullName>
    </submittedName>
</protein>
<gene>
    <name evidence="9" type="ORF">KRR39_00945</name>
</gene>
<feature type="transmembrane region" description="Helical" evidence="6">
    <location>
        <begin position="321"/>
        <end position="338"/>
    </location>
</feature>
<evidence type="ECO:0000259" key="8">
    <source>
        <dbReference type="Pfam" id="PF13515"/>
    </source>
</evidence>
<accession>A0A975SZV8</accession>
<evidence type="ECO:0000256" key="6">
    <source>
        <dbReference type="SAM" id="Phobius"/>
    </source>
</evidence>
<dbReference type="RefSeq" id="WP_216939965.1">
    <property type="nucleotide sequence ID" value="NZ_CP077062.1"/>
</dbReference>
<dbReference type="Proteomes" id="UP000683575">
    <property type="component" value="Chromosome"/>
</dbReference>